<dbReference type="Pfam" id="PF13614">
    <property type="entry name" value="AAA_31"/>
    <property type="match status" value="1"/>
</dbReference>
<dbReference type="InterPro" id="IPR050678">
    <property type="entry name" value="DNA_Partitioning_ATPase"/>
</dbReference>
<dbReference type="EMBL" id="BJXL01000040">
    <property type="protein sequence ID" value="GEM83333.1"/>
    <property type="molecule type" value="Genomic_DNA"/>
</dbReference>
<dbReference type="PIRSF" id="PIRSF009320">
    <property type="entry name" value="Nuc_binding_HP_1000"/>
    <property type="match status" value="1"/>
</dbReference>
<dbReference type="InterPro" id="IPR027417">
    <property type="entry name" value="P-loop_NTPase"/>
</dbReference>
<protein>
    <submittedName>
        <fullName evidence="2">Chromosome partitioning protein Soj</fullName>
    </submittedName>
</protein>
<dbReference type="PANTHER" id="PTHR13696:SF52">
    <property type="entry name" value="PARA FAMILY PROTEIN CT_582"/>
    <property type="match status" value="1"/>
</dbReference>
<accession>A0A511R144</accession>
<gene>
    <name evidence="2" type="ORF">MHY01S_14990</name>
</gene>
<dbReference type="FunFam" id="3.40.50.300:FF:000285">
    <property type="entry name" value="Sporulation initiation inhibitor Soj"/>
    <property type="match status" value="1"/>
</dbReference>
<name>A0A511R144_9DEIN</name>
<evidence type="ECO:0000259" key="1">
    <source>
        <dbReference type="Pfam" id="PF13614"/>
    </source>
</evidence>
<dbReference type="InterPro" id="IPR025669">
    <property type="entry name" value="AAA_dom"/>
</dbReference>
<reference evidence="2 3" key="1">
    <citation type="submission" date="2019-07" db="EMBL/GenBank/DDBJ databases">
        <title>Whole genome shotgun sequence of Meiothermus hypogaeus NBRC 106114.</title>
        <authorList>
            <person name="Hosoyama A."/>
            <person name="Uohara A."/>
            <person name="Ohji S."/>
            <person name="Ichikawa N."/>
        </authorList>
    </citation>
    <scope>NUCLEOTIDE SEQUENCE [LARGE SCALE GENOMIC DNA]</scope>
    <source>
        <strain evidence="2 3">NBRC 106114</strain>
    </source>
</reference>
<feature type="domain" description="AAA" evidence="1">
    <location>
        <begin position="5"/>
        <end position="173"/>
    </location>
</feature>
<dbReference type="AlphaFoldDB" id="A0A511R144"/>
<evidence type="ECO:0000313" key="2">
    <source>
        <dbReference type="EMBL" id="GEM83333.1"/>
    </source>
</evidence>
<proteinExistence type="predicted"/>
<organism evidence="2 3">
    <name type="scientific">Meiothermus hypogaeus NBRC 106114</name>
    <dbReference type="NCBI Taxonomy" id="1227553"/>
    <lineage>
        <taxon>Bacteria</taxon>
        <taxon>Thermotogati</taxon>
        <taxon>Deinococcota</taxon>
        <taxon>Deinococci</taxon>
        <taxon>Thermales</taxon>
        <taxon>Thermaceae</taxon>
        <taxon>Meiothermus</taxon>
    </lineage>
</organism>
<dbReference type="Proteomes" id="UP000321197">
    <property type="component" value="Unassembled WGS sequence"/>
</dbReference>
<dbReference type="Gene3D" id="3.40.50.300">
    <property type="entry name" value="P-loop containing nucleotide triphosphate hydrolases"/>
    <property type="match status" value="1"/>
</dbReference>
<comment type="caution">
    <text evidence="2">The sequence shown here is derived from an EMBL/GenBank/DDBJ whole genome shotgun (WGS) entry which is preliminary data.</text>
</comment>
<dbReference type="SUPFAM" id="SSF52540">
    <property type="entry name" value="P-loop containing nucleoside triphosphate hydrolases"/>
    <property type="match status" value="1"/>
</dbReference>
<dbReference type="CDD" id="cd02042">
    <property type="entry name" value="ParAB_family"/>
    <property type="match status" value="1"/>
</dbReference>
<sequence length="252" mass="26869">MSKVKRIGIVNQKGGVGKTTTAVNLSAYLAKAGQKVLLVDLDPQVNATSGVGQAVQEENIYTVLVGSGEAQSAVVNIAKGLDLLPSSPDLVGASAELIENPTRLAEVLRPLEPAYDLILLDAPPSLGPITLNVLSASEGLIVPVQAEYYALEGIAGLMETIDQVRASLNPALRLLGVLITMYDPRTLLSQQVESNIRLNLGDKVFWTVIPRNVRLAEAPSHGQDIGQYAPTSSGAHAYRRLAEEVMRRVQEA</sequence>
<evidence type="ECO:0000313" key="3">
    <source>
        <dbReference type="Proteomes" id="UP000321197"/>
    </source>
</evidence>
<dbReference type="PANTHER" id="PTHR13696">
    <property type="entry name" value="P-LOOP CONTAINING NUCLEOSIDE TRIPHOSPHATE HYDROLASE"/>
    <property type="match status" value="1"/>
</dbReference>
<dbReference type="OrthoDB" id="9815116at2"/>